<dbReference type="RefSeq" id="XP_016624396.1">
    <property type="nucleotide sequence ID" value="XM_016759068.1"/>
</dbReference>
<protein>
    <submittedName>
        <fullName evidence="2">Uncharacterized protein</fullName>
    </submittedName>
</protein>
<dbReference type="AlphaFoldDB" id="A0A0D2GH93"/>
<proteinExistence type="predicted"/>
<evidence type="ECO:0000313" key="3">
    <source>
        <dbReference type="Proteomes" id="UP000053789"/>
    </source>
</evidence>
<keyword evidence="3" id="KW-1185">Reference proteome</keyword>
<feature type="region of interest" description="Disordered" evidence="1">
    <location>
        <begin position="1"/>
        <end position="31"/>
    </location>
</feature>
<name>A0A0D2GH93_CLAB1</name>
<dbReference type="GeneID" id="27694239"/>
<dbReference type="Proteomes" id="UP000053789">
    <property type="component" value="Unassembled WGS sequence"/>
</dbReference>
<gene>
    <name evidence="2" type="ORF">Z519_01311</name>
</gene>
<dbReference type="VEuPathDB" id="FungiDB:Z519_01311"/>
<organism evidence="2 3">
    <name type="scientific">Cladophialophora bantiana (strain ATCC 10958 / CBS 173.52 / CDC B-1940 / NIH 8579)</name>
    <name type="common">Xylohypha bantiana</name>
    <dbReference type="NCBI Taxonomy" id="1442370"/>
    <lineage>
        <taxon>Eukaryota</taxon>
        <taxon>Fungi</taxon>
        <taxon>Dikarya</taxon>
        <taxon>Ascomycota</taxon>
        <taxon>Pezizomycotina</taxon>
        <taxon>Eurotiomycetes</taxon>
        <taxon>Chaetothyriomycetidae</taxon>
        <taxon>Chaetothyriales</taxon>
        <taxon>Herpotrichiellaceae</taxon>
        <taxon>Cladophialophora</taxon>
    </lineage>
</organism>
<evidence type="ECO:0000256" key="1">
    <source>
        <dbReference type="SAM" id="MobiDB-lite"/>
    </source>
</evidence>
<dbReference type="EMBL" id="KN846981">
    <property type="protein sequence ID" value="KIW97727.1"/>
    <property type="molecule type" value="Genomic_DNA"/>
</dbReference>
<feature type="compositionally biased region" description="Acidic residues" evidence="1">
    <location>
        <begin position="133"/>
        <end position="152"/>
    </location>
</feature>
<dbReference type="OrthoDB" id="10624659at2759"/>
<reference evidence="2" key="1">
    <citation type="submission" date="2015-01" db="EMBL/GenBank/DDBJ databases">
        <title>The Genome Sequence of Cladophialophora bantiana CBS 173.52.</title>
        <authorList>
            <consortium name="The Broad Institute Genomics Platform"/>
            <person name="Cuomo C."/>
            <person name="de Hoog S."/>
            <person name="Gorbushina A."/>
            <person name="Stielow B."/>
            <person name="Teixiera M."/>
            <person name="Abouelleil A."/>
            <person name="Chapman S.B."/>
            <person name="Priest M."/>
            <person name="Young S.K."/>
            <person name="Wortman J."/>
            <person name="Nusbaum C."/>
            <person name="Birren B."/>
        </authorList>
    </citation>
    <scope>NUCLEOTIDE SEQUENCE [LARGE SCALE GENOMIC DNA]</scope>
    <source>
        <strain evidence="2">CBS 173.52</strain>
    </source>
</reference>
<feature type="region of interest" description="Disordered" evidence="1">
    <location>
        <begin position="120"/>
        <end position="152"/>
    </location>
</feature>
<evidence type="ECO:0000313" key="2">
    <source>
        <dbReference type="EMBL" id="KIW97727.1"/>
    </source>
</evidence>
<sequence>MRGESSTSVKLLANAVPRRGPRQPAKVKEETWVGPGRGSVVVDAVDPVVETKTVVEEPRELSEAEGLLLTTTCEVDVKENTVEGEIDVDEGGGGGDSDVDSEAIKLLVGVVWLVVGDDVEGPKETVEDGGGGIDEETVDEGGGDEAGTEAEETTGVTLLVLV</sequence>
<accession>A0A0D2GH93</accession>
<dbReference type="HOGENOM" id="CLU_1635192_0_0_1"/>